<dbReference type="PANTHER" id="PTHR43687:SF1">
    <property type="entry name" value="FERREDOXIN III"/>
    <property type="match status" value="1"/>
</dbReference>
<dbReference type="Pfam" id="PF13237">
    <property type="entry name" value="Fer4_10"/>
    <property type="match status" value="1"/>
</dbReference>
<dbReference type="InterPro" id="IPR050572">
    <property type="entry name" value="Fe-S_Ferredoxin"/>
</dbReference>
<gene>
    <name evidence="6" type="ORF">S06H3_48400</name>
</gene>
<accession>X1PH20</accession>
<dbReference type="AlphaFoldDB" id="X1PH20"/>
<dbReference type="GO" id="GO:0051539">
    <property type="term" value="F:4 iron, 4 sulfur cluster binding"/>
    <property type="evidence" value="ECO:0007669"/>
    <property type="project" value="UniProtKB-KW"/>
</dbReference>
<keyword evidence="4" id="KW-0411">Iron-sulfur</keyword>
<keyword evidence="1" id="KW-0004">4Fe-4S</keyword>
<dbReference type="SUPFAM" id="SSF54862">
    <property type="entry name" value="4Fe-4S ferredoxins"/>
    <property type="match status" value="1"/>
</dbReference>
<organism evidence="6">
    <name type="scientific">marine sediment metagenome</name>
    <dbReference type="NCBI Taxonomy" id="412755"/>
    <lineage>
        <taxon>unclassified sequences</taxon>
        <taxon>metagenomes</taxon>
        <taxon>ecological metagenomes</taxon>
    </lineage>
</organism>
<evidence type="ECO:0000313" key="6">
    <source>
        <dbReference type="EMBL" id="GAI41781.1"/>
    </source>
</evidence>
<reference evidence="6" key="1">
    <citation type="journal article" date="2014" name="Front. Microbiol.">
        <title>High frequency of phylogenetically diverse reductive dehalogenase-homologous genes in deep subseafloor sedimentary metagenomes.</title>
        <authorList>
            <person name="Kawai M."/>
            <person name="Futagami T."/>
            <person name="Toyoda A."/>
            <person name="Takaki Y."/>
            <person name="Nishi S."/>
            <person name="Hori S."/>
            <person name="Arai W."/>
            <person name="Tsubouchi T."/>
            <person name="Morono Y."/>
            <person name="Uchiyama I."/>
            <person name="Ito T."/>
            <person name="Fujiyama A."/>
            <person name="Inagaki F."/>
            <person name="Takami H."/>
        </authorList>
    </citation>
    <scope>NUCLEOTIDE SEQUENCE</scope>
    <source>
        <strain evidence="6">Expedition CK06-06</strain>
    </source>
</reference>
<comment type="caution">
    <text evidence="6">The sequence shown here is derived from an EMBL/GenBank/DDBJ whole genome shotgun (WGS) entry which is preliminary data.</text>
</comment>
<name>X1PH20_9ZZZZ</name>
<keyword evidence="3" id="KW-0408">Iron</keyword>
<keyword evidence="2" id="KW-0479">Metal-binding</keyword>
<evidence type="ECO:0000256" key="1">
    <source>
        <dbReference type="ARBA" id="ARBA00022485"/>
    </source>
</evidence>
<feature type="domain" description="4Fe-4S ferredoxin-type" evidence="5">
    <location>
        <begin position="1"/>
        <end position="29"/>
    </location>
</feature>
<dbReference type="InterPro" id="IPR017896">
    <property type="entry name" value="4Fe4S_Fe-S-bd"/>
</dbReference>
<proteinExistence type="predicted"/>
<evidence type="ECO:0000259" key="5">
    <source>
        <dbReference type="PROSITE" id="PS51379"/>
    </source>
</evidence>
<dbReference type="PROSITE" id="PS51379">
    <property type="entry name" value="4FE4S_FER_2"/>
    <property type="match status" value="2"/>
</dbReference>
<dbReference type="EMBL" id="BARV01030474">
    <property type="protein sequence ID" value="GAI41781.1"/>
    <property type="molecule type" value="Genomic_DNA"/>
</dbReference>
<evidence type="ECO:0000256" key="2">
    <source>
        <dbReference type="ARBA" id="ARBA00022723"/>
    </source>
</evidence>
<evidence type="ECO:0000256" key="4">
    <source>
        <dbReference type="ARBA" id="ARBA00023014"/>
    </source>
</evidence>
<sequence>MPWVDKNRCTGCGICLEECPVGIILMENETAKINMDGCIRCGKCHDICPEEAVRHDSEKIPDEVKANVIETKKFMDACAKYLGHSKERQKCLNRMIKHFKKEKVVAEKTIEELESLRVN</sequence>
<dbReference type="PANTHER" id="PTHR43687">
    <property type="entry name" value="ADENYLYLSULFATE REDUCTASE, BETA SUBUNIT"/>
    <property type="match status" value="1"/>
</dbReference>
<dbReference type="InterPro" id="IPR017900">
    <property type="entry name" value="4Fe4S_Fe_S_CS"/>
</dbReference>
<dbReference type="GO" id="GO:0046872">
    <property type="term" value="F:metal ion binding"/>
    <property type="evidence" value="ECO:0007669"/>
    <property type="project" value="UniProtKB-KW"/>
</dbReference>
<evidence type="ECO:0000256" key="3">
    <source>
        <dbReference type="ARBA" id="ARBA00023004"/>
    </source>
</evidence>
<protein>
    <recommendedName>
        <fullName evidence="5">4Fe-4S ferredoxin-type domain-containing protein</fullName>
    </recommendedName>
</protein>
<dbReference type="Gene3D" id="3.30.70.20">
    <property type="match status" value="1"/>
</dbReference>
<feature type="domain" description="4Fe-4S ferredoxin-type" evidence="5">
    <location>
        <begin position="31"/>
        <end position="58"/>
    </location>
</feature>
<dbReference type="PROSITE" id="PS00198">
    <property type="entry name" value="4FE4S_FER_1"/>
    <property type="match status" value="2"/>
</dbReference>